<proteinExistence type="predicted"/>
<reference evidence="2" key="2">
    <citation type="submission" date="2015-07" db="EMBL/GenBank/DDBJ databases">
        <authorList>
            <person name="Noorani M."/>
        </authorList>
    </citation>
    <scope>NUCLEOTIDE SEQUENCE</scope>
    <source>
        <strain evidence="2">Yugu1</strain>
    </source>
</reference>
<feature type="compositionally biased region" description="Basic and acidic residues" evidence="1">
    <location>
        <begin position="364"/>
        <end position="404"/>
    </location>
</feature>
<feature type="region of interest" description="Disordered" evidence="1">
    <location>
        <begin position="362"/>
        <end position="449"/>
    </location>
</feature>
<evidence type="ECO:0000256" key="1">
    <source>
        <dbReference type="SAM" id="MobiDB-lite"/>
    </source>
</evidence>
<organism evidence="2">
    <name type="scientific">Setaria italica</name>
    <name type="common">Foxtail millet</name>
    <name type="synonym">Panicum italicum</name>
    <dbReference type="NCBI Taxonomy" id="4555"/>
    <lineage>
        <taxon>Eukaryota</taxon>
        <taxon>Viridiplantae</taxon>
        <taxon>Streptophyta</taxon>
        <taxon>Embryophyta</taxon>
        <taxon>Tracheophyta</taxon>
        <taxon>Spermatophyta</taxon>
        <taxon>Magnoliopsida</taxon>
        <taxon>Liliopsida</taxon>
        <taxon>Poales</taxon>
        <taxon>Poaceae</taxon>
        <taxon>PACMAD clade</taxon>
        <taxon>Panicoideae</taxon>
        <taxon>Panicodae</taxon>
        <taxon>Paniceae</taxon>
        <taxon>Cenchrinae</taxon>
        <taxon>Setaria</taxon>
    </lineage>
</organism>
<gene>
    <name evidence="2" type="ORF">SETIT_4G191800v2</name>
</gene>
<accession>A0A368QVU6</accession>
<name>A0A368QVU6_SETIT</name>
<feature type="compositionally biased region" description="Basic residues" evidence="1">
    <location>
        <begin position="270"/>
        <end position="284"/>
    </location>
</feature>
<evidence type="ECO:0000313" key="2">
    <source>
        <dbReference type="EMBL" id="RCV22085.1"/>
    </source>
</evidence>
<feature type="region of interest" description="Disordered" evidence="1">
    <location>
        <begin position="245"/>
        <end position="326"/>
    </location>
</feature>
<protein>
    <submittedName>
        <fullName evidence="2">Uncharacterized protein</fullName>
    </submittedName>
</protein>
<reference evidence="2" key="1">
    <citation type="journal article" date="2012" name="Nat. Biotechnol.">
        <title>Reference genome sequence of the model plant Setaria.</title>
        <authorList>
            <person name="Bennetzen J.L."/>
            <person name="Schmutz J."/>
            <person name="Wang H."/>
            <person name="Percifield R."/>
            <person name="Hawkins J."/>
            <person name="Pontaroli A.C."/>
            <person name="Estep M."/>
            <person name="Feng L."/>
            <person name="Vaughn J.N."/>
            <person name="Grimwood J."/>
            <person name="Jenkins J."/>
            <person name="Barry K."/>
            <person name="Lindquist E."/>
            <person name="Hellsten U."/>
            <person name="Deshpande S."/>
            <person name="Wang X."/>
            <person name="Wu X."/>
            <person name="Mitros T."/>
            <person name="Triplett J."/>
            <person name="Yang X."/>
            <person name="Ye C.Y."/>
            <person name="Mauro-Herrera M."/>
            <person name="Wang L."/>
            <person name="Li P."/>
            <person name="Sharma M."/>
            <person name="Sharma R."/>
            <person name="Ronald P.C."/>
            <person name="Panaud O."/>
            <person name="Kellogg E.A."/>
            <person name="Brutnell T.P."/>
            <person name="Doust A.N."/>
            <person name="Tuskan G.A."/>
            <person name="Rokhsar D."/>
            <person name="Devos K.M."/>
        </authorList>
    </citation>
    <scope>NUCLEOTIDE SEQUENCE [LARGE SCALE GENOMIC DNA]</scope>
    <source>
        <strain evidence="2">Yugu1</strain>
    </source>
</reference>
<dbReference type="EMBL" id="CM003531">
    <property type="protein sequence ID" value="RCV22085.1"/>
    <property type="molecule type" value="Genomic_DNA"/>
</dbReference>
<sequence length="596" mass="63848">MIAPHPEKSPERGAKETCPYSYFLLLLFFPRRHHHPFARGAGGGMDGNETNAGALATEGLRRAPSRFGNRWGRGGALPGSEPLAHAGETMEAVTFRWHVDQHDASPATGLVVPRGPGGHASSCVEDLRVAGREAGELGGALDDLPLHHLLLDAGGTGGSGGGHRAHGDVEAGADDVYPPPPAGDLTDLPRDNVRAPHPGGHPAAGHHPPLVPRHSPYSATMYIRPPATAQEPVHPSRIPRAISRHESAAASYTAPRGARSNGQAHPSLPARRRGVVPRHRRAPPRRGGEPPPGLRVEHLRLPVLPGHHHAPPHLPGRHVPAGRPHRRRLLPPVPRGAVHRHAAHGLVAALLDAANHVDLAAAGEPDHRERPGRCAAGHGREQEPPPGEWVERLALEPPRRWVEREGEEEWEREGHRPRGRRRSRGGSEQQRLGGGVGEEAVPGGGDGAEEAVVEEGQVEEALLGHFLRQARDQLHDLLPRALAGVQHLLLAHRREAHGGWRGPGGAIPRSNLGAIRGGFGESFRLLGNGTWRRSGGWGAEFIEAGLGSGGLPPCPALGFAQPALRCTKWAGAPAQSEFRIWWCSWEDLYVPFCLTV</sequence>
<feature type="compositionally biased region" description="Basic residues" evidence="1">
    <location>
        <begin position="415"/>
        <end position="424"/>
    </location>
</feature>
<feature type="compositionally biased region" description="Gly residues" evidence="1">
    <location>
        <begin position="432"/>
        <end position="446"/>
    </location>
</feature>
<feature type="region of interest" description="Disordered" evidence="1">
    <location>
        <begin position="156"/>
        <end position="217"/>
    </location>
</feature>
<feature type="compositionally biased region" description="Low complexity" evidence="1">
    <location>
        <begin position="195"/>
        <end position="208"/>
    </location>
</feature>
<dbReference type="AlphaFoldDB" id="A0A368QVU6"/>